<dbReference type="EMBL" id="SMDR01000001">
    <property type="protein sequence ID" value="TNJ34293.1"/>
    <property type="molecule type" value="Genomic_DNA"/>
</dbReference>
<gene>
    <name evidence="1" type="ORF">E1B00_00420</name>
</gene>
<dbReference type="AlphaFoldDB" id="A0A5C4RSJ4"/>
<keyword evidence="2" id="KW-1185">Reference proteome</keyword>
<dbReference type="Proteomes" id="UP000305760">
    <property type="component" value="Unassembled WGS sequence"/>
</dbReference>
<name>A0A5C4RSJ4_9GAMM</name>
<dbReference type="OrthoDB" id="9255556at2"/>
<dbReference type="RefSeq" id="WP_139444702.1">
    <property type="nucleotide sequence ID" value="NZ_SMDR01000001.1"/>
</dbReference>
<organism evidence="1 2">
    <name type="scientific">Arenimonas terrae</name>
    <dbReference type="NCBI Taxonomy" id="2546226"/>
    <lineage>
        <taxon>Bacteria</taxon>
        <taxon>Pseudomonadati</taxon>
        <taxon>Pseudomonadota</taxon>
        <taxon>Gammaproteobacteria</taxon>
        <taxon>Lysobacterales</taxon>
        <taxon>Lysobacteraceae</taxon>
        <taxon>Arenimonas</taxon>
    </lineage>
</organism>
<reference evidence="1 2" key="1">
    <citation type="submission" date="2019-03" db="EMBL/GenBank/DDBJ databases">
        <title>Arenimonas daejeonensis sp. nov., isolated from compost.</title>
        <authorList>
            <person name="Jeon C.O."/>
        </authorList>
    </citation>
    <scope>NUCLEOTIDE SEQUENCE [LARGE SCALE GENOMIC DNA]</scope>
    <source>
        <strain evidence="1 2">R29</strain>
    </source>
</reference>
<evidence type="ECO:0000313" key="2">
    <source>
        <dbReference type="Proteomes" id="UP000305760"/>
    </source>
</evidence>
<comment type="caution">
    <text evidence="1">The sequence shown here is derived from an EMBL/GenBank/DDBJ whole genome shotgun (WGS) entry which is preliminary data.</text>
</comment>
<proteinExistence type="predicted"/>
<evidence type="ECO:0000313" key="1">
    <source>
        <dbReference type="EMBL" id="TNJ34293.1"/>
    </source>
</evidence>
<protein>
    <submittedName>
        <fullName evidence="1">Uncharacterized protein</fullName>
    </submittedName>
</protein>
<sequence length="350" mass="39142">MANLLGAWSGEEAALAAAEVTGRGGDADLSDEQRFPREVAQLLARRERRDDAEFDQPAAFVLTPASVFESLDAAWTRNRLLRTGNRRVTGQIHAVSSTLSGSSFGVNDGDDALFKALEVHGLAELPTIIYTPKRGYSTISVYAHGIANDDDCETYDIDDEMPSREAIIEAIDHAYEQELITPDQMRKGSLWEDASKFWAVNEAEFRVQDIVRFVLLGRFLRCQVRPEQPGKEGRTDLEIVSERGMAAGHVIHHAVLEMKVLRERGSTGRKYPDQFIHDHVRDGLEQANAYGLKRNMREKILCCFDMRATDLGNDAVFAHVVDDAVRLNVVLSRWFLYNSSDAYRAVLAAV</sequence>
<accession>A0A5C4RSJ4</accession>